<evidence type="ECO:0000256" key="1">
    <source>
        <dbReference type="ARBA" id="ARBA00003238"/>
    </source>
</evidence>
<dbReference type="AlphaFoldDB" id="A0A9D1MIP7"/>
<evidence type="ECO:0000256" key="2">
    <source>
        <dbReference type="ARBA" id="ARBA00023121"/>
    </source>
</evidence>
<reference evidence="3" key="2">
    <citation type="journal article" date="2021" name="PeerJ">
        <title>Extensive microbial diversity within the chicken gut microbiome revealed by metagenomics and culture.</title>
        <authorList>
            <person name="Gilroy R."/>
            <person name="Ravi A."/>
            <person name="Getino M."/>
            <person name="Pursley I."/>
            <person name="Horton D.L."/>
            <person name="Alikhan N.F."/>
            <person name="Baker D."/>
            <person name="Gharbi K."/>
            <person name="Hall N."/>
            <person name="Watson M."/>
            <person name="Adriaenssens E.M."/>
            <person name="Foster-Nyarko E."/>
            <person name="Jarju S."/>
            <person name="Secka A."/>
            <person name="Antonio M."/>
            <person name="Oren A."/>
            <person name="Chaudhuri R.R."/>
            <person name="La Ragione R."/>
            <person name="Hildebrand F."/>
            <person name="Pallen M.J."/>
        </authorList>
    </citation>
    <scope>NUCLEOTIDE SEQUENCE</scope>
    <source>
        <strain evidence="3">CHK195-12923</strain>
    </source>
</reference>
<organism evidence="3 4">
    <name type="scientific">Candidatus Coproplasma excrementigallinarum</name>
    <dbReference type="NCBI Taxonomy" id="2840747"/>
    <lineage>
        <taxon>Bacteria</taxon>
        <taxon>Bacillati</taxon>
        <taxon>Bacillota</taxon>
        <taxon>Clostridia</taxon>
        <taxon>Eubacteriales</taxon>
        <taxon>Candidatus Coproplasma</taxon>
    </lineage>
</organism>
<comment type="caution">
    <text evidence="3">The sequence shown here is derived from an EMBL/GenBank/DDBJ whole genome shotgun (WGS) entry which is preliminary data.</text>
</comment>
<comment type="function">
    <text evidence="1">May bind long-chain fatty acids, such as palmitate, and may play a role in lipid transport or fatty acid metabolism.</text>
</comment>
<dbReference type="GO" id="GO:0008289">
    <property type="term" value="F:lipid binding"/>
    <property type="evidence" value="ECO:0007669"/>
    <property type="project" value="UniProtKB-KW"/>
</dbReference>
<proteinExistence type="predicted"/>
<dbReference type="Gene3D" id="3.40.50.10170">
    <property type="match status" value="1"/>
</dbReference>
<accession>A0A9D1MIP7</accession>
<dbReference type="InterPro" id="IPR003797">
    <property type="entry name" value="DegV"/>
</dbReference>
<dbReference type="SUPFAM" id="SSF82549">
    <property type="entry name" value="DAK1/DegV-like"/>
    <property type="match status" value="1"/>
</dbReference>
<evidence type="ECO:0000313" key="4">
    <source>
        <dbReference type="Proteomes" id="UP000824110"/>
    </source>
</evidence>
<dbReference type="InterPro" id="IPR050270">
    <property type="entry name" value="DegV_domain_contain"/>
</dbReference>
<evidence type="ECO:0000313" key="3">
    <source>
        <dbReference type="EMBL" id="HIU61037.1"/>
    </source>
</evidence>
<dbReference type="InterPro" id="IPR043168">
    <property type="entry name" value="DegV_C"/>
</dbReference>
<dbReference type="Pfam" id="PF02645">
    <property type="entry name" value="DegV"/>
    <property type="match status" value="1"/>
</dbReference>
<keyword evidence="2" id="KW-0446">Lipid-binding</keyword>
<dbReference type="PANTHER" id="PTHR33434">
    <property type="entry name" value="DEGV DOMAIN-CONTAINING PROTEIN DR_1986-RELATED"/>
    <property type="match status" value="1"/>
</dbReference>
<sequence>MKFDIFVDSSANLTEEMIYQSNIKVISYRCMCDGKEVECYKNGIPFSRAAEQFYSAMARGAEVSTSLITQDRIEREIEPSLKEGKDVLMITISSQISGTNHQAHLAADALQKKYPERKVYIADSANSGFGEGLLAVQAAKLRDMGEDTETCLKWVENNKFRLNSYFTVADLKYLKKGGRISSAVAIAGTILNIKPILKADGNAKISMCGKVRGRKKSVAELARYYEEYAVFPEGQTVAISHCNCEEEALALAEMVKTMGASEVTIEYFDIVSGAHVGPGSLGLFFMGKDRRGEQFATEKISAGKPAKAKRV</sequence>
<gene>
    <name evidence="3" type="ORF">IAB69_00080</name>
</gene>
<dbReference type="Gene3D" id="3.30.1180.10">
    <property type="match status" value="1"/>
</dbReference>
<dbReference type="NCBIfam" id="TIGR00762">
    <property type="entry name" value="DegV"/>
    <property type="match status" value="1"/>
</dbReference>
<dbReference type="Proteomes" id="UP000824110">
    <property type="component" value="Unassembled WGS sequence"/>
</dbReference>
<dbReference type="EMBL" id="DVNE01000001">
    <property type="protein sequence ID" value="HIU61037.1"/>
    <property type="molecule type" value="Genomic_DNA"/>
</dbReference>
<dbReference type="PROSITE" id="PS51482">
    <property type="entry name" value="DEGV"/>
    <property type="match status" value="1"/>
</dbReference>
<dbReference type="PANTHER" id="PTHR33434:SF3">
    <property type="entry name" value="DEGV DOMAIN-CONTAINING PROTEIN YITS"/>
    <property type="match status" value="1"/>
</dbReference>
<protein>
    <submittedName>
        <fullName evidence="3">DegV family protein</fullName>
    </submittedName>
</protein>
<name>A0A9D1MIP7_9FIRM</name>
<reference evidence="3" key="1">
    <citation type="submission" date="2020-10" db="EMBL/GenBank/DDBJ databases">
        <authorList>
            <person name="Gilroy R."/>
        </authorList>
    </citation>
    <scope>NUCLEOTIDE SEQUENCE</scope>
    <source>
        <strain evidence="3">CHK195-12923</strain>
    </source>
</reference>